<accession>A0ABM4GG77</accession>
<organism evidence="2 3">
    <name type="scientific">Drosophila kikkawai</name>
    <name type="common">Fruit fly</name>
    <dbReference type="NCBI Taxonomy" id="30033"/>
    <lineage>
        <taxon>Eukaryota</taxon>
        <taxon>Metazoa</taxon>
        <taxon>Ecdysozoa</taxon>
        <taxon>Arthropoda</taxon>
        <taxon>Hexapoda</taxon>
        <taxon>Insecta</taxon>
        <taxon>Pterygota</taxon>
        <taxon>Neoptera</taxon>
        <taxon>Endopterygota</taxon>
        <taxon>Diptera</taxon>
        <taxon>Brachycera</taxon>
        <taxon>Muscomorpha</taxon>
        <taxon>Ephydroidea</taxon>
        <taxon>Drosophilidae</taxon>
        <taxon>Drosophila</taxon>
        <taxon>Sophophora</taxon>
    </lineage>
</organism>
<evidence type="ECO:0000256" key="1">
    <source>
        <dbReference type="SAM" id="MobiDB-lite"/>
    </source>
</evidence>
<evidence type="ECO:0000313" key="3">
    <source>
        <dbReference type="RefSeq" id="XP_070141719.1"/>
    </source>
</evidence>
<feature type="compositionally biased region" description="Basic residues" evidence="1">
    <location>
        <begin position="91"/>
        <end position="115"/>
    </location>
</feature>
<sequence>MNTMNSFGRDKNDGFNNFLENYTLRVTEAAARYWDNMPEEEQDMFLPEKKEDEKGSASERMCAKPKRACAKPKKKSCRKPMKKACPMKCKRPKPRCAKPKRRCAKPKPACPRRKMSPMCPKPKPTCP</sequence>
<dbReference type="GeneID" id="138928494"/>
<feature type="compositionally biased region" description="Basic and acidic residues" evidence="1">
    <location>
        <begin position="46"/>
        <end position="57"/>
    </location>
</feature>
<gene>
    <name evidence="3" type="primary">LOC138928494</name>
</gene>
<name>A0ABM4GG77_DROKI</name>
<feature type="region of interest" description="Disordered" evidence="1">
    <location>
        <begin position="40"/>
        <end position="64"/>
    </location>
</feature>
<dbReference type="Proteomes" id="UP001652661">
    <property type="component" value="Chromosome 3L"/>
</dbReference>
<feature type="region of interest" description="Disordered" evidence="1">
    <location>
        <begin position="91"/>
        <end position="127"/>
    </location>
</feature>
<reference evidence="3" key="1">
    <citation type="submission" date="2025-08" db="UniProtKB">
        <authorList>
            <consortium name="RefSeq"/>
        </authorList>
    </citation>
    <scope>IDENTIFICATION</scope>
    <source>
        <strain evidence="3">14028-0561.14</strain>
        <tissue evidence="3">Whole fly</tissue>
    </source>
</reference>
<dbReference type="RefSeq" id="XP_070141719.1">
    <property type="nucleotide sequence ID" value="XM_070285618.1"/>
</dbReference>
<protein>
    <submittedName>
        <fullName evidence="3">Histone-like protein 18C</fullName>
    </submittedName>
</protein>
<proteinExistence type="predicted"/>
<keyword evidence="2" id="KW-1185">Reference proteome</keyword>
<evidence type="ECO:0000313" key="2">
    <source>
        <dbReference type="Proteomes" id="UP001652661"/>
    </source>
</evidence>